<dbReference type="RefSeq" id="WP_098061256.1">
    <property type="nucleotide sequence ID" value="NZ_PDEP01000002.1"/>
</dbReference>
<dbReference type="OrthoDB" id="1492631at2"/>
<keyword evidence="3" id="KW-1185">Reference proteome</keyword>
<dbReference type="InterPro" id="IPR011042">
    <property type="entry name" value="6-blade_b-propeller_TolB-like"/>
</dbReference>
<feature type="chain" id="PRO_5013937745" evidence="1">
    <location>
        <begin position="21"/>
        <end position="398"/>
    </location>
</feature>
<name>A0A2H3NPH5_9BACT</name>
<dbReference type="Gene3D" id="2.120.10.30">
    <property type="entry name" value="TolB, C-terminal domain"/>
    <property type="match status" value="1"/>
</dbReference>
<dbReference type="AlphaFoldDB" id="A0A2H3NPH5"/>
<evidence type="ECO:0000313" key="2">
    <source>
        <dbReference type="EMBL" id="PEN08860.1"/>
    </source>
</evidence>
<keyword evidence="1" id="KW-0732">Signal</keyword>
<protein>
    <submittedName>
        <fullName evidence="2">Uncharacterized protein</fullName>
    </submittedName>
</protein>
<reference evidence="2 3" key="1">
    <citation type="submission" date="2017-10" db="EMBL/GenBank/DDBJ databases">
        <title>Draft genome of Longimonas halophila.</title>
        <authorList>
            <person name="Goh K.M."/>
            <person name="Shamsir M.S."/>
            <person name="Lim S.W."/>
        </authorList>
    </citation>
    <scope>NUCLEOTIDE SEQUENCE [LARGE SCALE GENOMIC DNA]</scope>
    <source>
        <strain evidence="2 3">KCTC 42399</strain>
    </source>
</reference>
<proteinExistence type="predicted"/>
<feature type="signal peptide" evidence="1">
    <location>
        <begin position="1"/>
        <end position="20"/>
    </location>
</feature>
<evidence type="ECO:0000313" key="3">
    <source>
        <dbReference type="Proteomes" id="UP000221024"/>
    </source>
</evidence>
<sequence>MRRFLSSACLLLLITGAALLNLHCASSSPTTEADNAPEEPTGPAYTLLSHANDTLSVHHLRTDAQRAVRSGVTRIKQHVDAPTRNAVAFTYTTPDSVHLARYTLGHDRIEEVDARAQPATYSIGWHPERNAFAYGVYTPTADGNRGPGTLRIAENGTTRSVGCSASTEVLAWLSNAQLAVRNDDNLYLVAANGCATEATLDIRRHYHMTYDASRTRMAYIYRTLEYNREADAYQPDSTLYVSNAAGTQETRLFGDDRAPRHATWAPNTPELAASVLEEGRRRLVVYSVESDETTFLVPPATAPEGAQQHPHWSPTGDAVAFTLATGNRLQAAVRQAGSTDLLQPATGPVWGWVDAQTLVVPTSDGLTLLDLNGSPLHTLPDETTLVGAWPANAAPNSE</sequence>
<accession>A0A2H3NPH5</accession>
<organism evidence="2 3">
    <name type="scientific">Longimonas halophila</name>
    <dbReference type="NCBI Taxonomy" id="1469170"/>
    <lineage>
        <taxon>Bacteria</taxon>
        <taxon>Pseudomonadati</taxon>
        <taxon>Rhodothermota</taxon>
        <taxon>Rhodothermia</taxon>
        <taxon>Rhodothermales</taxon>
        <taxon>Salisaetaceae</taxon>
        <taxon>Longimonas</taxon>
    </lineage>
</organism>
<dbReference type="EMBL" id="PDEP01000002">
    <property type="protein sequence ID" value="PEN08860.1"/>
    <property type="molecule type" value="Genomic_DNA"/>
</dbReference>
<dbReference type="SUPFAM" id="SSF82171">
    <property type="entry name" value="DPP6 N-terminal domain-like"/>
    <property type="match status" value="1"/>
</dbReference>
<gene>
    <name evidence="2" type="ORF">CRI93_03675</name>
</gene>
<dbReference type="Proteomes" id="UP000221024">
    <property type="component" value="Unassembled WGS sequence"/>
</dbReference>
<evidence type="ECO:0000256" key="1">
    <source>
        <dbReference type="SAM" id="SignalP"/>
    </source>
</evidence>
<comment type="caution">
    <text evidence="2">The sequence shown here is derived from an EMBL/GenBank/DDBJ whole genome shotgun (WGS) entry which is preliminary data.</text>
</comment>